<comment type="function">
    <text evidence="5">Specifically acetylates 'Lys-40' in alpha-tubulin on the lumenal side of microtubules. Promotes microtubule destabilization and accelerates microtubule dynamics; this activity may be independent of acetylation activity. Acetylates alpha-tubulin with a slow enzymatic rate, due to a catalytic site that is not optimized for acetyl transfer. Enters the microtubule through each end and diffuses quickly throughout the lumen of microtubules. Acetylates only long/old microtubules because of its slow acetylation rate since it does not have time to act on dynamically unstable microtubules before the enzyme is released.</text>
</comment>
<organism evidence="8 9">
    <name type="scientific">Polypedilum vanderplanki</name>
    <name type="common">Sleeping chironomid midge</name>
    <dbReference type="NCBI Taxonomy" id="319348"/>
    <lineage>
        <taxon>Eukaryota</taxon>
        <taxon>Metazoa</taxon>
        <taxon>Ecdysozoa</taxon>
        <taxon>Arthropoda</taxon>
        <taxon>Hexapoda</taxon>
        <taxon>Insecta</taxon>
        <taxon>Pterygota</taxon>
        <taxon>Neoptera</taxon>
        <taxon>Endopterygota</taxon>
        <taxon>Diptera</taxon>
        <taxon>Nematocera</taxon>
        <taxon>Chironomoidea</taxon>
        <taxon>Chironomidae</taxon>
        <taxon>Chironominae</taxon>
        <taxon>Polypedilum</taxon>
        <taxon>Polypedilum</taxon>
    </lineage>
</organism>
<proteinExistence type="inferred from homology"/>
<comment type="catalytic activity">
    <reaction evidence="3 5">
        <text>L-lysyl-[alpha-tubulin] + acetyl-CoA = N(6)-acetyl-L-lysyl-[alpha-tubulin] + CoA + H(+)</text>
        <dbReference type="Rhea" id="RHEA:15277"/>
        <dbReference type="Rhea" id="RHEA-COMP:11278"/>
        <dbReference type="Rhea" id="RHEA-COMP:11279"/>
        <dbReference type="ChEBI" id="CHEBI:15378"/>
        <dbReference type="ChEBI" id="CHEBI:29969"/>
        <dbReference type="ChEBI" id="CHEBI:57287"/>
        <dbReference type="ChEBI" id="CHEBI:57288"/>
        <dbReference type="ChEBI" id="CHEBI:61930"/>
        <dbReference type="EC" id="2.3.1.108"/>
    </reaction>
</comment>
<comment type="similarity">
    <text evidence="5">Belongs to the acetyltransferase ATAT1 family.</text>
</comment>
<dbReference type="GO" id="GO:0070507">
    <property type="term" value="P:regulation of microtubule cytoskeleton organization"/>
    <property type="evidence" value="ECO:0007669"/>
    <property type="project" value="UniProtKB-UniRule"/>
</dbReference>
<evidence type="ECO:0000313" key="9">
    <source>
        <dbReference type="Proteomes" id="UP001107558"/>
    </source>
</evidence>
<dbReference type="InterPro" id="IPR038746">
    <property type="entry name" value="Atat"/>
</dbReference>
<evidence type="ECO:0000256" key="4">
    <source>
        <dbReference type="ARBA" id="ARBA00066570"/>
    </source>
</evidence>
<dbReference type="Pfam" id="PF05301">
    <property type="entry name" value="Acetyltransf_16"/>
    <property type="match status" value="1"/>
</dbReference>
<evidence type="ECO:0000256" key="1">
    <source>
        <dbReference type="ARBA" id="ARBA00022679"/>
    </source>
</evidence>
<dbReference type="PROSITE" id="PS51730">
    <property type="entry name" value="GNAT_ATAT"/>
    <property type="match status" value="1"/>
</dbReference>
<dbReference type="GO" id="GO:0048666">
    <property type="term" value="P:neuron development"/>
    <property type="evidence" value="ECO:0007669"/>
    <property type="project" value="UniProtKB-UniRule"/>
</dbReference>
<protein>
    <recommendedName>
        <fullName evidence="4 5">Alpha-tubulin N-acetyltransferase</fullName>
        <shortName evidence="5">Alpha-TAT</shortName>
        <shortName evidence="5">TAT</shortName>
        <ecNumber evidence="4 5">2.3.1.108</ecNumber>
    </recommendedName>
    <alternativeName>
        <fullName evidence="5">Acetyltransferase mec-17 homolog</fullName>
    </alternativeName>
</protein>
<dbReference type="HAMAP" id="MF_03130">
    <property type="entry name" value="mec17"/>
    <property type="match status" value="1"/>
</dbReference>
<feature type="binding site" evidence="5">
    <location>
        <begin position="121"/>
        <end position="134"/>
    </location>
    <ligand>
        <name>acetyl-CoA</name>
        <dbReference type="ChEBI" id="CHEBI:57288"/>
    </ligand>
</feature>
<feature type="domain" description="N-acetyltransferase" evidence="7">
    <location>
        <begin position="1"/>
        <end position="187"/>
    </location>
</feature>
<dbReference type="EMBL" id="JADBJN010000002">
    <property type="protein sequence ID" value="KAG5677119.1"/>
    <property type="molecule type" value="Genomic_DNA"/>
</dbReference>
<keyword evidence="1 5" id="KW-0808">Transferase</keyword>
<dbReference type="PANTHER" id="PTHR12327">
    <property type="entry name" value="ALPHA-TUBULIN N-ACETYLTRANSFERASE 1"/>
    <property type="match status" value="1"/>
</dbReference>
<dbReference type="Proteomes" id="UP001107558">
    <property type="component" value="Chromosome 2"/>
</dbReference>
<feature type="binding site" evidence="5">
    <location>
        <begin position="157"/>
        <end position="166"/>
    </location>
    <ligand>
        <name>acetyl-CoA</name>
        <dbReference type="ChEBI" id="CHEBI:57288"/>
    </ligand>
</feature>
<feature type="region of interest" description="Disordered" evidence="6">
    <location>
        <begin position="262"/>
        <end position="291"/>
    </location>
</feature>
<feature type="compositionally biased region" description="Basic and acidic residues" evidence="6">
    <location>
        <begin position="279"/>
        <end position="290"/>
    </location>
</feature>
<gene>
    <name evidence="8" type="ORF">PVAND_006902</name>
</gene>
<evidence type="ECO:0000256" key="5">
    <source>
        <dbReference type="HAMAP-Rule" id="MF_03130"/>
    </source>
</evidence>
<dbReference type="CDD" id="cd04301">
    <property type="entry name" value="NAT_SF"/>
    <property type="match status" value="1"/>
</dbReference>
<accession>A0A9J6C558</accession>
<dbReference type="EC" id="2.3.1.108" evidence="4 5"/>
<evidence type="ECO:0000259" key="7">
    <source>
        <dbReference type="PROSITE" id="PS51730"/>
    </source>
</evidence>
<dbReference type="PANTHER" id="PTHR12327:SF0">
    <property type="entry name" value="ALPHA-TUBULIN N-ACETYLTRANSFERASE 1"/>
    <property type="match status" value="1"/>
</dbReference>
<dbReference type="Gene3D" id="3.40.630.30">
    <property type="match status" value="1"/>
</dbReference>
<sequence length="472" mass="53617">MEFRFNINKIFKNNISRIGNSLLPAGFIAPDRRTALDTTAYVAEIINTIGQASAAAQGLSQPVTTSDRLRNCDEQVVYLMTEDDGRNGLVVGLLKIGRKSLYVFDKFGDTKHVNAPCVLDFYIHESRQRSGLGKILFEYMLEFENLLPEQMAIDRPSEKLLSFLRKHYALTQKIPQMNNFVIYDGFFASQESQKSDINGSANMHITASPNSNLFGPQFISEDNPKRRSNSRAREEAPMVQSQAFGRYGAPRPQCSLNQIIHNKPVTAVQEPNRPIYYPSRDDHNNEHEENVGTASNVEELAQDMQSLDVVGKSDDDLPNTPSPSVSPSNENDDEEDQVDAKNGTGYYQQPEYFDDPENSQNQQQYYRNQQNLHYQQQQQERVSPIPNHYNKRQTGKKNVSSIIVGTDNKIEFDQIDDKGFGVVKINRPIGASSRSSTHEHLNDNESIHSHESSRTHTADGYFDLKFFSHRLW</sequence>
<keyword evidence="2 5" id="KW-0012">Acyltransferase</keyword>
<evidence type="ECO:0000256" key="2">
    <source>
        <dbReference type="ARBA" id="ARBA00023315"/>
    </source>
</evidence>
<comment type="caution">
    <text evidence="8">The sequence shown here is derived from an EMBL/GenBank/DDBJ whole genome shotgun (WGS) entry which is preliminary data.</text>
</comment>
<feature type="region of interest" description="Disordered" evidence="6">
    <location>
        <begin position="310"/>
        <end position="396"/>
    </location>
</feature>
<keyword evidence="9" id="KW-1185">Reference proteome</keyword>
<feature type="site" description="Crucial for catalytic activity" evidence="5">
    <location>
        <position position="57"/>
    </location>
</feature>
<dbReference type="GO" id="GO:0005874">
    <property type="term" value="C:microtubule"/>
    <property type="evidence" value="ECO:0007669"/>
    <property type="project" value="InterPro"/>
</dbReference>
<name>A0A9J6C558_POLVA</name>
<evidence type="ECO:0000313" key="8">
    <source>
        <dbReference type="EMBL" id="KAG5677119.1"/>
    </source>
</evidence>
<dbReference type="GO" id="GO:0019799">
    <property type="term" value="F:tubulin N-acetyltransferase activity"/>
    <property type="evidence" value="ECO:0007669"/>
    <property type="project" value="UniProtKB-UniRule"/>
</dbReference>
<evidence type="ECO:0000256" key="6">
    <source>
        <dbReference type="SAM" id="MobiDB-lite"/>
    </source>
</evidence>
<feature type="region of interest" description="Disordered" evidence="6">
    <location>
        <begin position="432"/>
        <end position="455"/>
    </location>
</feature>
<evidence type="ECO:0000256" key="3">
    <source>
        <dbReference type="ARBA" id="ARBA00051998"/>
    </source>
</evidence>
<dbReference type="InterPro" id="IPR007965">
    <property type="entry name" value="GNAT_ATAT"/>
</dbReference>
<feature type="region of interest" description="Disordered" evidence="6">
    <location>
        <begin position="212"/>
        <end position="250"/>
    </location>
</feature>
<reference evidence="8" key="1">
    <citation type="submission" date="2021-03" db="EMBL/GenBank/DDBJ databases">
        <title>Chromosome level genome of the anhydrobiotic midge Polypedilum vanderplanki.</title>
        <authorList>
            <person name="Yoshida Y."/>
            <person name="Kikawada T."/>
            <person name="Gusev O."/>
        </authorList>
    </citation>
    <scope>NUCLEOTIDE SEQUENCE</scope>
    <source>
        <strain evidence="8">NIAS01</strain>
        <tissue evidence="8">Whole body or cell culture</tissue>
    </source>
</reference>
<feature type="compositionally biased region" description="Low complexity" evidence="6">
    <location>
        <begin position="360"/>
        <end position="379"/>
    </location>
</feature>
<dbReference type="FunFam" id="3.40.630.30:FF:000060">
    <property type="entry name" value="Alpha-tubulin N-acetyltransferase 1"/>
    <property type="match status" value="1"/>
</dbReference>
<dbReference type="OrthoDB" id="447510at2759"/>
<feature type="compositionally biased region" description="Low complexity" evidence="6">
    <location>
        <begin position="318"/>
        <end position="329"/>
    </location>
</feature>
<dbReference type="AlphaFoldDB" id="A0A9J6C558"/>
<feature type="compositionally biased region" description="Basic and acidic residues" evidence="6">
    <location>
        <begin position="436"/>
        <end position="455"/>
    </location>
</feature>